<sequence>MELDVSIDKDSISIPISNPFHLDIDAILKKIEDFVSSKGLNLNDVDIKGLLPKMVRGIAGCEGGCPANALELVRNGFNNFDLTYIEGGILLAKTELENGSVLNLKMFPDF</sequence>
<dbReference type="RefSeq" id="WP_203473373.1">
    <property type="nucleotide sequence ID" value="NZ_AP022873.1"/>
</dbReference>
<name>A0A7G1H1R8_9BACT</name>
<accession>A0A7G1H1R8</accession>
<evidence type="ECO:0000313" key="1">
    <source>
        <dbReference type="EMBL" id="BCB95906.1"/>
    </source>
</evidence>
<reference evidence="1 2" key="1">
    <citation type="submission" date="2020-03" db="EMBL/GenBank/DDBJ databases">
        <title>Complete genome sequences of two sulfur-disproportionating bacterial strains T55J and Mzg5.</title>
        <authorList>
            <person name="Umezawa K."/>
            <person name="Kojima H."/>
            <person name="Kato Y."/>
            <person name="Fukui M."/>
        </authorList>
    </citation>
    <scope>NUCLEOTIDE SEQUENCE [LARGE SCALE GENOMIC DNA]</scope>
    <source>
        <strain evidence="1 2">T55J</strain>
    </source>
</reference>
<dbReference type="Proteomes" id="UP000516360">
    <property type="component" value="Chromosome"/>
</dbReference>
<protein>
    <submittedName>
        <fullName evidence="1">Uncharacterized protein</fullName>
    </submittedName>
</protein>
<gene>
    <name evidence="1" type="ORF">JZK55_08280</name>
</gene>
<proteinExistence type="predicted"/>
<dbReference type="KEGG" id="dtp:JZK55_08280"/>
<organism evidence="1 2">
    <name type="scientific">Dissulfurispira thermophila</name>
    <dbReference type="NCBI Taxonomy" id="2715679"/>
    <lineage>
        <taxon>Bacteria</taxon>
        <taxon>Pseudomonadati</taxon>
        <taxon>Nitrospirota</taxon>
        <taxon>Thermodesulfovibrionia</taxon>
        <taxon>Thermodesulfovibrionales</taxon>
        <taxon>Dissulfurispiraceae</taxon>
        <taxon>Dissulfurispira</taxon>
    </lineage>
</organism>
<evidence type="ECO:0000313" key="2">
    <source>
        <dbReference type="Proteomes" id="UP000516360"/>
    </source>
</evidence>
<dbReference type="AlphaFoldDB" id="A0A7G1H1R8"/>
<keyword evidence="2" id="KW-1185">Reference proteome</keyword>
<dbReference type="EMBL" id="AP022873">
    <property type="protein sequence ID" value="BCB95906.1"/>
    <property type="molecule type" value="Genomic_DNA"/>
</dbReference>